<keyword evidence="7" id="KW-1185">Reference proteome</keyword>
<dbReference type="Pfam" id="PF13426">
    <property type="entry name" value="PAS_9"/>
    <property type="match status" value="1"/>
</dbReference>
<dbReference type="InterPro" id="IPR000014">
    <property type="entry name" value="PAS"/>
</dbReference>
<evidence type="ECO:0000256" key="2">
    <source>
        <dbReference type="ARBA" id="ARBA00022643"/>
    </source>
</evidence>
<keyword evidence="1" id="KW-0285">Flavoprotein</keyword>
<dbReference type="PANTHER" id="PTHR47429">
    <property type="entry name" value="PROTEIN TWIN LOV 1"/>
    <property type="match status" value="1"/>
</dbReference>
<protein>
    <submittedName>
        <fullName evidence="6">Blue-light photoreceptor</fullName>
    </submittedName>
</protein>
<keyword evidence="4" id="KW-0472">Membrane</keyword>
<dbReference type="InterPro" id="IPR035965">
    <property type="entry name" value="PAS-like_dom_sf"/>
</dbReference>
<evidence type="ECO:0000313" key="7">
    <source>
        <dbReference type="Proteomes" id="UP000186817"/>
    </source>
</evidence>
<keyword evidence="3" id="KW-0157">Chromophore</keyword>
<proteinExistence type="predicted"/>
<reference evidence="6 7" key="1">
    <citation type="submission" date="2016-02" db="EMBL/GenBank/DDBJ databases">
        <title>Genome analysis of coral dinoflagellate symbionts highlights evolutionary adaptations to a symbiotic lifestyle.</title>
        <authorList>
            <person name="Aranda M."/>
            <person name="Li Y."/>
            <person name="Liew Y.J."/>
            <person name="Baumgarten S."/>
            <person name="Simakov O."/>
            <person name="Wilson M."/>
            <person name="Piel J."/>
            <person name="Ashoor H."/>
            <person name="Bougouffa S."/>
            <person name="Bajic V.B."/>
            <person name="Ryu T."/>
            <person name="Ravasi T."/>
            <person name="Bayer T."/>
            <person name="Micklem G."/>
            <person name="Kim H."/>
            <person name="Bhak J."/>
            <person name="Lajeunesse T.C."/>
            <person name="Voolstra C.R."/>
        </authorList>
    </citation>
    <scope>NUCLEOTIDE SEQUENCE [LARGE SCALE GENOMIC DNA]</scope>
    <source>
        <strain evidence="6 7">CCMP2467</strain>
    </source>
</reference>
<evidence type="ECO:0000259" key="5">
    <source>
        <dbReference type="PROSITE" id="PS50112"/>
    </source>
</evidence>
<keyword evidence="6" id="KW-0675">Receptor</keyword>
<accession>A0A1Q9D4L8</accession>
<keyword evidence="2" id="KW-0288">FMN</keyword>
<evidence type="ECO:0000256" key="1">
    <source>
        <dbReference type="ARBA" id="ARBA00022630"/>
    </source>
</evidence>
<dbReference type="SUPFAM" id="SSF55785">
    <property type="entry name" value="PYP-like sensor domain (PAS domain)"/>
    <property type="match status" value="1"/>
</dbReference>
<dbReference type="CDD" id="cd00130">
    <property type="entry name" value="PAS"/>
    <property type="match status" value="1"/>
</dbReference>
<feature type="domain" description="PAS" evidence="5">
    <location>
        <begin position="128"/>
        <end position="155"/>
    </location>
</feature>
<dbReference type="Gene3D" id="3.30.450.20">
    <property type="entry name" value="PAS domain"/>
    <property type="match status" value="1"/>
</dbReference>
<dbReference type="EMBL" id="LSRX01000728">
    <property type="protein sequence ID" value="OLP90087.1"/>
    <property type="molecule type" value="Genomic_DNA"/>
</dbReference>
<evidence type="ECO:0000313" key="6">
    <source>
        <dbReference type="EMBL" id="OLP90087.1"/>
    </source>
</evidence>
<gene>
    <name evidence="6" type="primary">pfyP</name>
    <name evidence="6" type="ORF">AK812_SmicGene28369</name>
</gene>
<comment type="caution">
    <text evidence="6">The sequence shown here is derived from an EMBL/GenBank/DDBJ whole genome shotgun (WGS) entry which is preliminary data.</text>
</comment>
<dbReference type="OrthoDB" id="447251at2759"/>
<dbReference type="OMA" id="CMPSTED"/>
<keyword evidence="4" id="KW-1133">Transmembrane helix</keyword>
<keyword evidence="4" id="KW-0812">Transmembrane</keyword>
<dbReference type="AlphaFoldDB" id="A0A1Q9D4L8"/>
<evidence type="ECO:0000256" key="3">
    <source>
        <dbReference type="ARBA" id="ARBA00022991"/>
    </source>
</evidence>
<sequence>MLGQWGNDHSTDIQLQKTWMSKLIINAYLNRSMVGGMEDDDVVVQVPCPTRQASECLKTGWENQISVSSDASTTHSLEELSAPQFFTKQCSNIDVMTSRVVRESSIQQAICAAVADGQVSVTVADPRSEDAALIAISEQFESMTGYSRQEILGKNCRFLNVGCDCKPGDLLRLRRSVETGEPFTGVLENRRKSGELFRNLLDLCGLTVARNPFNGAELWFLVGIQADVSALDEISLHKAEQEVHRVANDIRSRLADQLSALAISGALMSNFEVSDEGNYLRSREYSKPRDLDPEVWSLLPTPQWKSGAIPSTPPAPVSDTALSGNARALLVRGKQECQEEVCTARCWPMVYMGITAAAIALGLAVVVQHKNMRPR</sequence>
<dbReference type="GO" id="GO:0005634">
    <property type="term" value="C:nucleus"/>
    <property type="evidence" value="ECO:0007669"/>
    <property type="project" value="TreeGrafter"/>
</dbReference>
<name>A0A1Q9D4L8_SYMMI</name>
<organism evidence="6 7">
    <name type="scientific">Symbiodinium microadriaticum</name>
    <name type="common">Dinoflagellate</name>
    <name type="synonym">Zooxanthella microadriatica</name>
    <dbReference type="NCBI Taxonomy" id="2951"/>
    <lineage>
        <taxon>Eukaryota</taxon>
        <taxon>Sar</taxon>
        <taxon>Alveolata</taxon>
        <taxon>Dinophyceae</taxon>
        <taxon>Suessiales</taxon>
        <taxon>Symbiodiniaceae</taxon>
        <taxon>Symbiodinium</taxon>
    </lineage>
</organism>
<dbReference type="Proteomes" id="UP000186817">
    <property type="component" value="Unassembled WGS sequence"/>
</dbReference>
<feature type="transmembrane region" description="Helical" evidence="4">
    <location>
        <begin position="347"/>
        <end position="367"/>
    </location>
</feature>
<evidence type="ECO:0000256" key="4">
    <source>
        <dbReference type="SAM" id="Phobius"/>
    </source>
</evidence>
<dbReference type="PROSITE" id="PS50112">
    <property type="entry name" value="PAS"/>
    <property type="match status" value="1"/>
</dbReference>
<dbReference type="PANTHER" id="PTHR47429:SF2">
    <property type="entry name" value="PROTEIN TWIN LOV 1"/>
    <property type="match status" value="1"/>
</dbReference>